<dbReference type="FunFam" id="1.10.1200.10:FF:000005">
    <property type="entry name" value="Nonribosomal peptide synthetase 1"/>
    <property type="match status" value="3"/>
</dbReference>
<sequence length="3786" mass="425625">MNKRIIHTVFEDVAAGLSSKVAIEAGSDHITYGALNTLANRLSHLLTYLNYGPEKIVNVVMPPSIHLVGTMLGIFKSGSIFLPVDPGFSEKRLRQVFRDTFDGAVIVTADLKEKMLEIAAVLDISIAHLIVVNADDSLLLYTGTEDGLMPELFDEEDIWSCNPPLVINGDSAAYIYYTSGSTGDGKAILGAHASLSHFIQWEIREFGFNNSGRFSQLAQITFDASLRDIFVALISGGTLCIPPANVKTNPAQLLGWLAASGVSTVHCVPSLFRVLTKELETAAENTYNLRELTHVLMAGELIFAKDIHNWRRVAGNNACLVNLYGPTETTLIKTFYRIQEVPANPSQAIPAGIPISNTVVAIIQNGRICRPGEKGEIYIKTPFATKGYYRNEQLTSECFVQNPLVSDERDIVYKTGDLGRYLPDGNIEVLGRMDTQVKVNGIRVELTEIERALLDLTQVTGAVVKLHSTAEHFSTLVAYYTGTEMDAEQLRKELEKTLNPQLIPSCFIYMQAFPLNMNGKVDRKSLPLPEEVIMGGTAFEPPVGEMENALAAFWKEILGYKKTGRNISFFNAGGNSLRAIQLISRIEKAFGVSLSIADIFTYPTIAEMAAFITNGTEMEFSDIPVVAEQPHYALSASQRRLWMLSQLGETSVAYNMSGIYTFEGELSAAALNHAFNKLVQRHESLRTVFSEDDAEGVRQFILTAEKAGARMVVKDVRQEGELLPCLLYQVTGRPFDLAAGPLVRAALYRVADDKWIFAYGMHHIISDGWSMNVLINELLTFYKAHTANIAYPLPPLRIQYKDYAAWQLEQLSGELREKHRAYWLQQFAGELPVLELITDRPRPVAKTYNGGVVHKRMGNVLTRELQELMQQESATLFMGLLAAVNALLYRYTGQEDIIIGSPVAGRGHIDLENQIGFYVNTLALRARFNGKDSYRELLSHIRNVTLGAYEHQVYPFDELVNDLDVPRDMSRSALFDVMIVLQDARTGKGNEQFLDNVRVSEYHGDERHTSKFDLNFRFSETSDGLHLNIVYNSDLYDGATVARMADHLEQLLRTAVADAGCPVQELDYISVEEEHQLLEVFNNMDAAPVSDKTFVTLFEEQAALYPDRKAVVYDEESLTYRELNERANRLACYLRNEQSIDADGLVGILLDRSADMIVGILGVLKSGGTYVPIDPEYPQQRISFLLEDTAVEVLLTNSEYRSLATGYNGTLFEMDRQLDELPHVADNPAFAIAGDDLAYVIYTSGSTGQPKGVMISHGSLSDYCLGVLSRTNISECRHFGLLSTIAADLGNTVLYPALLVGGTLHIFPGTSQLDAERMRRAALDCIKIVPSHWKALSDEAGCFVPARCLIFGGESLTADVLSQIRSVNSTCRVYNHYGPTETTVGKLIHEVMPEGRIPLGAPFCRSEVYILDKQDQLCGIGIPGEICISGAGVARGYLNRPELTAEKFVVNPYRENERMYRTGDVGRWLPDGRIEYLGRKDDQVKLRGYRIELGEIARSLESHALIRSAVAVVRTNDTGEQELAAYFSGDAGLQVSELRSWLSRSLPSYMLPHHYVQLDAIPLTANGKVDRRKLPEPDGLAIDARVAYVAPRNETEEKLIQIWETILGKQQIGVKDNFFELGGHSLKATRLVTHIHKVFEVRLPLRALFANEVLEEQAQLIQEGKKTSFISIAPVEERAFYPLSATQRRLWMLGQFDEDNVAFNMQRVYVFEGKLDMASLQASFDTLIARHESLRTVFREDEQGEVGQVILQQEQVRFSIDYKDISDEKEQEARLRELIAAAASCPFNLASGPLVRATVYQVAANKWVFYYGMHHIVSDGWSMSVLLKELLLSYNAAVNGTVVTPAPLRIQYKDYAVWQQEQLGGTALQTHREYWLERFEGELPVLILPADRSRPPVKTYNGSAIYKVIGRELTGRLKQLLQQEGSTLFMGLLAAVKALLHRYSQQEDIVVGSPVAGRDHIELENQIGFYINPLALRTQLRPADSYLQLLRKVKQVTLDAYEHQMYPFDELVDELNPPRDMSRSPLFDVMVILQNHDSVSFRQQQDLTDLRVSEYKGEEHEVSKFDLSFYFVENNGEIRAKIEYNSDLFDSATVSRIAGHLEQVLDTVTAQPDIAVGRIDYLTMAEQQLLLTGFNDTDVTFPEDTTFITLFEEQVRQTPDNAAIIFGDVTLSYSELNERANQLADYLRTNYDVQADDLIGIKLDRSEWMLVAILGVMKAGAGYIPLDVNYPQERVDYILSDSNSKVLVDEQELERFRTTADLYTSVNPPITAGVNNLAYVIYTSGSTGRPKGAMIEHAGMLNHLVAMAEELELDADSRIAQIASFTFDISVWQLLNALITGGITVMYSQQEILDPAAFLKSLEKQRITILQVVPSYLKVLLDIIDEGNAGDLSRLSYMLVTGEAVTRPVLSRWFDAFPDKKVVNAYGPAEAADDITLHIMDRVPDSDNIPVGKPIRNIRIYILDNAGMLCGIGAEGEICVSGIGVGRAYLNDPERTARSFTIDPFRPGEQVRMYRTGDLGRWLPDGTLEFIGRRDNQVKVRGYRIELGEIESALLRYPEMEAVVVNAFEEANKEKVLVAYLVNKQSLNADTLRSYLGDKLPPYMIPSCFMQLDELPLNANGKVDRKRLPAPGKDSLSTGVTYVAPQNETEETLVNIWQDILGKEQIGIKDNFFEAGGHSLKVTRLSSQIHKRFDVKIALKDLFTKPVLEEQAMLIRQAQRTSFTAIPVAPEQPYYELSSSQRRLWVLSQFENGNVAYNMPGAFIFEGELDSYAFTASFEWLIARHEILRTVFREDEKGNVRQFILSPGQMPFHIDTIDLRKRGRKINELIQRDFTQHFDLAAGPLLRASLYRIADNKWVFTYVMHHIISDGWSMNVLMKELLMLYNASTGRQENPLLPLRIQYKDYATWQQQQGEELLREHKEYWLKQFSGWLPVLELPADKPRPAIQTYNGGLVQRKISASASTGLKTLTRQQGSTLFMGLLAAVNVLLYRYTGQDDIIIGSPVAGREHADLEDQIGLYLNTLALRTSFDGNDSYYKLLENVKQVALDAYEHQLYPFDDLVDELKLHRDMSRNALFDVMVTLHNTRTHDTNALRPDGLTIAKYEWSNTPISKFDLSFDFVEAGEEIQVSIEYNSDLFEKETVSRMAVHLELLLQNIITNPSMPLCRFDYVSDEEKRQLLETFNDTTVLYNKDRLVIDLFEEQVEKTPDHMALVFGETELCYHELNERANQLAGYLSANYRLMPNHLAGIKLARSEWMIIATLAVLKTGAAYVPVDPGYPQDRIDYMLADSNCKLVVDEELLRHFMQTAEEYGNTNPVRTTQPDDLVYVIYTSGSTGRPKGVMVANKHVVNIAEGWRRSYGLDNIRVNLLQMASHSFDVFMGDVCRSLLTGGKMVICPNDVKLDPESLYSMMERHRISILESPPGVLLPLMDYILDNNQPLDFMKLLIFGSDTLNITAYKKLVDRVGDQLRIINSYGATEAAIDSSYYEAGPGAVIRAYHSTPIGKPFPNSSFYILNNEDQLQPVGIAGEICIGGAGVAKGYLNREELTAEKFTANPFRAGERMYRTGDLGRWLPDGNVEFLGRKDDQVKIRGYRVELGEIESALLLHPEVEAAVAAVQTGNGGEKDLVAYLVIRNELHVSDIRSYLNRNLPAYMIPNYYVQLEELPLTPNGKIDRKRLPSHKGLGMSASVEYVAPRNETEKQLVQIWEEVLDRKEIGIKDNFFELGGHSLKLMRVLARISEQFDVKISIETFFKDPYIEVLSRYIDAFLTLQEEAIPETTDELIF</sequence>
<dbReference type="RefSeq" id="WP_157308843.1">
    <property type="nucleotide sequence ID" value="NZ_WRXN01000013.1"/>
</dbReference>
<keyword evidence="4" id="KW-0597">Phosphoprotein</keyword>
<dbReference type="InterPro" id="IPR001242">
    <property type="entry name" value="Condensation_dom"/>
</dbReference>
<evidence type="ECO:0000256" key="1">
    <source>
        <dbReference type="ARBA" id="ARBA00001957"/>
    </source>
</evidence>
<dbReference type="EMBL" id="WRXN01000013">
    <property type="protein sequence ID" value="MVT11416.1"/>
    <property type="molecule type" value="Genomic_DNA"/>
</dbReference>
<keyword evidence="7" id="KW-1185">Reference proteome</keyword>
<dbReference type="GO" id="GO:0005829">
    <property type="term" value="C:cytosol"/>
    <property type="evidence" value="ECO:0007669"/>
    <property type="project" value="TreeGrafter"/>
</dbReference>
<organism evidence="6 7">
    <name type="scientific">Chitinophaga tropicalis</name>
    <dbReference type="NCBI Taxonomy" id="2683588"/>
    <lineage>
        <taxon>Bacteria</taxon>
        <taxon>Pseudomonadati</taxon>
        <taxon>Bacteroidota</taxon>
        <taxon>Chitinophagia</taxon>
        <taxon>Chitinophagales</taxon>
        <taxon>Chitinophagaceae</taxon>
        <taxon>Chitinophaga</taxon>
    </lineage>
</organism>
<dbReference type="Gene3D" id="3.30.559.10">
    <property type="entry name" value="Chloramphenicol acetyltransferase-like domain"/>
    <property type="match status" value="3"/>
</dbReference>
<dbReference type="GO" id="GO:0044550">
    <property type="term" value="P:secondary metabolite biosynthetic process"/>
    <property type="evidence" value="ECO:0007669"/>
    <property type="project" value="UniProtKB-ARBA"/>
</dbReference>
<gene>
    <name evidence="6" type="ORF">GO493_24335</name>
</gene>
<dbReference type="InterPro" id="IPR023213">
    <property type="entry name" value="CAT-like_dom_sf"/>
</dbReference>
<dbReference type="Gene3D" id="3.40.50.980">
    <property type="match status" value="4"/>
</dbReference>
<dbReference type="Pfam" id="PF00668">
    <property type="entry name" value="Condensation"/>
    <property type="match status" value="3"/>
</dbReference>
<name>A0A7K1UAU1_9BACT</name>
<dbReference type="FunFam" id="3.30.300.30:FF:000010">
    <property type="entry name" value="Enterobactin synthetase component F"/>
    <property type="match status" value="3"/>
</dbReference>
<dbReference type="Proteomes" id="UP000461730">
    <property type="component" value="Unassembled WGS sequence"/>
</dbReference>
<dbReference type="PROSITE" id="PS50075">
    <property type="entry name" value="CARRIER"/>
    <property type="match status" value="4"/>
</dbReference>
<dbReference type="PANTHER" id="PTHR45527:SF1">
    <property type="entry name" value="FATTY ACID SYNTHASE"/>
    <property type="match status" value="1"/>
</dbReference>
<proteinExistence type="inferred from homology"/>
<protein>
    <submittedName>
        <fullName evidence="6">Amino acid adenylation domain-containing protein</fullName>
    </submittedName>
</protein>
<dbReference type="GO" id="GO:0043041">
    <property type="term" value="P:amino acid activation for nonribosomal peptide biosynthetic process"/>
    <property type="evidence" value="ECO:0007669"/>
    <property type="project" value="TreeGrafter"/>
</dbReference>
<dbReference type="InterPro" id="IPR000873">
    <property type="entry name" value="AMP-dep_synth/lig_dom"/>
</dbReference>
<dbReference type="FunFam" id="3.40.50.980:FF:000001">
    <property type="entry name" value="Non-ribosomal peptide synthetase"/>
    <property type="match status" value="3"/>
</dbReference>
<dbReference type="NCBIfam" id="NF003417">
    <property type="entry name" value="PRK04813.1"/>
    <property type="match status" value="4"/>
</dbReference>
<comment type="cofactor">
    <cofactor evidence="1">
        <name>pantetheine 4'-phosphate</name>
        <dbReference type="ChEBI" id="CHEBI:47942"/>
    </cofactor>
</comment>
<dbReference type="PANTHER" id="PTHR45527">
    <property type="entry name" value="NONRIBOSOMAL PEPTIDE SYNTHETASE"/>
    <property type="match status" value="1"/>
</dbReference>
<dbReference type="PROSITE" id="PS00455">
    <property type="entry name" value="AMP_BINDING"/>
    <property type="match status" value="3"/>
</dbReference>
<dbReference type="CDD" id="cd05930">
    <property type="entry name" value="A_NRPS"/>
    <property type="match status" value="3"/>
</dbReference>
<dbReference type="InterPro" id="IPR009081">
    <property type="entry name" value="PP-bd_ACP"/>
</dbReference>
<dbReference type="NCBIfam" id="TIGR01733">
    <property type="entry name" value="AA-adenyl-dom"/>
    <property type="match status" value="4"/>
</dbReference>
<dbReference type="PROSITE" id="PS00012">
    <property type="entry name" value="PHOSPHOPANTETHEINE"/>
    <property type="match status" value="3"/>
</dbReference>
<dbReference type="GO" id="GO:0072330">
    <property type="term" value="P:monocarboxylic acid biosynthetic process"/>
    <property type="evidence" value="ECO:0007669"/>
    <property type="project" value="UniProtKB-ARBA"/>
</dbReference>
<dbReference type="SUPFAM" id="SSF47336">
    <property type="entry name" value="ACP-like"/>
    <property type="match status" value="4"/>
</dbReference>
<dbReference type="InterPro" id="IPR042099">
    <property type="entry name" value="ANL_N_sf"/>
</dbReference>
<evidence type="ECO:0000313" key="6">
    <source>
        <dbReference type="EMBL" id="MVT11416.1"/>
    </source>
</evidence>
<reference evidence="6 7" key="1">
    <citation type="submission" date="2019-12" db="EMBL/GenBank/DDBJ databases">
        <title>Chitinophaga sp. strain ysch24 (GDMCC 1.1355), whole genome shotgun sequence.</title>
        <authorList>
            <person name="Zhang X."/>
        </authorList>
    </citation>
    <scope>NUCLEOTIDE SEQUENCE [LARGE SCALE GENOMIC DNA]</scope>
    <source>
        <strain evidence="7">ysch24</strain>
    </source>
</reference>
<feature type="domain" description="Carrier" evidence="5">
    <location>
        <begin position="3695"/>
        <end position="3770"/>
    </location>
</feature>
<dbReference type="Gene3D" id="3.40.50.12780">
    <property type="entry name" value="N-terminal domain of ligase-like"/>
    <property type="match status" value="2"/>
</dbReference>
<dbReference type="FunFam" id="1.10.1200.10:FF:000016">
    <property type="entry name" value="Non-ribosomal peptide synthase"/>
    <property type="match status" value="1"/>
</dbReference>
<dbReference type="InterPro" id="IPR006162">
    <property type="entry name" value="Ppantetheine_attach_site"/>
</dbReference>
<dbReference type="Gene3D" id="3.30.559.30">
    <property type="entry name" value="Nonribosomal peptide synthetase, condensation domain"/>
    <property type="match status" value="3"/>
</dbReference>
<dbReference type="SUPFAM" id="SSF56801">
    <property type="entry name" value="Acetyl-CoA synthetase-like"/>
    <property type="match status" value="4"/>
</dbReference>
<dbReference type="Gene3D" id="1.10.1200.10">
    <property type="entry name" value="ACP-like"/>
    <property type="match status" value="4"/>
</dbReference>
<dbReference type="Pfam" id="PF00501">
    <property type="entry name" value="AMP-binding"/>
    <property type="match status" value="4"/>
</dbReference>
<evidence type="ECO:0000256" key="4">
    <source>
        <dbReference type="ARBA" id="ARBA00022553"/>
    </source>
</evidence>
<dbReference type="SUPFAM" id="SSF52777">
    <property type="entry name" value="CoA-dependent acyltransferases"/>
    <property type="match status" value="6"/>
</dbReference>
<dbReference type="FunFam" id="2.30.38.10:FF:000001">
    <property type="entry name" value="Non-ribosomal peptide synthetase PvdI"/>
    <property type="match status" value="2"/>
</dbReference>
<comment type="caution">
    <text evidence="6">The sequence shown here is derived from an EMBL/GenBank/DDBJ whole genome shotgun (WGS) entry which is preliminary data.</text>
</comment>
<dbReference type="InterPro" id="IPR045851">
    <property type="entry name" value="AMP-bd_C_sf"/>
</dbReference>
<dbReference type="GO" id="GO:0031177">
    <property type="term" value="F:phosphopantetheine binding"/>
    <property type="evidence" value="ECO:0007669"/>
    <property type="project" value="InterPro"/>
</dbReference>
<evidence type="ECO:0000313" key="7">
    <source>
        <dbReference type="Proteomes" id="UP000461730"/>
    </source>
</evidence>
<dbReference type="InterPro" id="IPR025110">
    <property type="entry name" value="AMP-bd_C"/>
</dbReference>
<dbReference type="Pfam" id="PF13193">
    <property type="entry name" value="AMP-binding_C"/>
    <property type="match status" value="2"/>
</dbReference>
<accession>A0A7K1UAU1</accession>
<dbReference type="Gene3D" id="3.30.300.30">
    <property type="match status" value="4"/>
</dbReference>
<dbReference type="SMART" id="SM00823">
    <property type="entry name" value="PKS_PP"/>
    <property type="match status" value="2"/>
</dbReference>
<feature type="domain" description="Carrier" evidence="5">
    <location>
        <begin position="541"/>
        <end position="616"/>
    </location>
</feature>
<keyword evidence="3" id="KW-0596">Phosphopantetheine</keyword>
<dbReference type="InterPro" id="IPR020806">
    <property type="entry name" value="PKS_PP-bd"/>
</dbReference>
<dbReference type="FunFam" id="3.40.50.12780:FF:000012">
    <property type="entry name" value="Non-ribosomal peptide synthetase"/>
    <property type="match status" value="1"/>
</dbReference>
<dbReference type="CDD" id="cd19531">
    <property type="entry name" value="LCL_NRPS-like"/>
    <property type="match status" value="3"/>
</dbReference>
<dbReference type="InterPro" id="IPR010071">
    <property type="entry name" value="AA_adenyl_dom"/>
</dbReference>
<comment type="similarity">
    <text evidence="2">Belongs to the ATP-dependent AMP-binding enzyme family.</text>
</comment>
<feature type="domain" description="Carrier" evidence="5">
    <location>
        <begin position="2644"/>
        <end position="2719"/>
    </location>
</feature>
<evidence type="ECO:0000259" key="5">
    <source>
        <dbReference type="PROSITE" id="PS50075"/>
    </source>
</evidence>
<dbReference type="GO" id="GO:0003824">
    <property type="term" value="F:catalytic activity"/>
    <property type="evidence" value="ECO:0007669"/>
    <property type="project" value="InterPro"/>
</dbReference>
<dbReference type="Pfam" id="PF00550">
    <property type="entry name" value="PP-binding"/>
    <property type="match status" value="4"/>
</dbReference>
<dbReference type="InterPro" id="IPR036736">
    <property type="entry name" value="ACP-like_sf"/>
</dbReference>
<dbReference type="Gene3D" id="2.30.38.10">
    <property type="entry name" value="Luciferase, Domain 3"/>
    <property type="match status" value="2"/>
</dbReference>
<dbReference type="InterPro" id="IPR020845">
    <property type="entry name" value="AMP-binding_CS"/>
</dbReference>
<evidence type="ECO:0000256" key="2">
    <source>
        <dbReference type="ARBA" id="ARBA00006432"/>
    </source>
</evidence>
<feature type="domain" description="Carrier" evidence="5">
    <location>
        <begin position="1590"/>
        <end position="1665"/>
    </location>
</feature>
<evidence type="ECO:0000256" key="3">
    <source>
        <dbReference type="ARBA" id="ARBA00022450"/>
    </source>
</evidence>